<dbReference type="EMBL" id="JACYXT010000023">
    <property type="protein sequence ID" value="MBD9729115.1"/>
    <property type="molecule type" value="Genomic_DNA"/>
</dbReference>
<comment type="caution">
    <text evidence="2">The sequence shown here is derived from an EMBL/GenBank/DDBJ whole genome shotgun (WGS) entry which is preliminary data.</text>
</comment>
<reference evidence="2" key="1">
    <citation type="submission" date="2020-09" db="EMBL/GenBank/DDBJ databases">
        <title>Streptomyces canutascabiei sp. nov., which causes potato common scab and is distributed across the world.</title>
        <authorList>
            <person name="Nguyen H.P."/>
            <person name="Weisberg A.J."/>
            <person name="Chang J.H."/>
            <person name="Clarke C.R."/>
        </authorList>
    </citation>
    <scope>NUCLEOTIDE SEQUENCE</scope>
    <source>
        <strain evidence="2">ID-01-6.2a</strain>
    </source>
</reference>
<dbReference type="RefSeq" id="WP_192365364.1">
    <property type="nucleotide sequence ID" value="NZ_CP119182.1"/>
</dbReference>
<dbReference type="AlphaFoldDB" id="A0A927LBW3"/>
<feature type="compositionally biased region" description="Acidic residues" evidence="1">
    <location>
        <begin position="33"/>
        <end position="52"/>
    </location>
</feature>
<dbReference type="GeneID" id="79930197"/>
<name>A0A927LBW3_9ACTN</name>
<protein>
    <submittedName>
        <fullName evidence="2">Uncharacterized protein</fullName>
    </submittedName>
</protein>
<sequence length="52" mass="5797">MSLNLCPVHSPHPCPVDPLESALLSAWNNSPDVMDDYRDEEPEDDSDSGQDR</sequence>
<dbReference type="Proteomes" id="UP000661025">
    <property type="component" value="Unassembled WGS sequence"/>
</dbReference>
<accession>A0A927LBW3</accession>
<gene>
    <name evidence="2" type="ORF">IHE70_39215</name>
</gene>
<evidence type="ECO:0000313" key="3">
    <source>
        <dbReference type="Proteomes" id="UP000661025"/>
    </source>
</evidence>
<proteinExistence type="predicted"/>
<organism evidence="2 3">
    <name type="scientific">Streptomyces caniscabiei</name>
    <dbReference type="NCBI Taxonomy" id="2746961"/>
    <lineage>
        <taxon>Bacteria</taxon>
        <taxon>Bacillati</taxon>
        <taxon>Actinomycetota</taxon>
        <taxon>Actinomycetes</taxon>
        <taxon>Kitasatosporales</taxon>
        <taxon>Streptomycetaceae</taxon>
        <taxon>Streptomyces</taxon>
    </lineage>
</organism>
<evidence type="ECO:0000256" key="1">
    <source>
        <dbReference type="SAM" id="MobiDB-lite"/>
    </source>
</evidence>
<feature type="region of interest" description="Disordered" evidence="1">
    <location>
        <begin position="27"/>
        <end position="52"/>
    </location>
</feature>
<evidence type="ECO:0000313" key="2">
    <source>
        <dbReference type="EMBL" id="MBD9729115.1"/>
    </source>
</evidence>